<feature type="DNA-binding region" description="H-T-H motif" evidence="2">
    <location>
        <begin position="28"/>
        <end position="47"/>
    </location>
</feature>
<dbReference type="Pfam" id="PF00440">
    <property type="entry name" value="TetR_N"/>
    <property type="match status" value="1"/>
</dbReference>
<dbReference type="EMBL" id="AEPE02000006">
    <property type="protein sequence ID" value="EFZ36066.1"/>
    <property type="molecule type" value="Genomic_DNA"/>
</dbReference>
<dbReference type="PROSITE" id="PS50977">
    <property type="entry name" value="HTH_TETR_2"/>
    <property type="match status" value="1"/>
</dbReference>
<comment type="caution">
    <text evidence="4">The sequence shown here is derived from an EMBL/GenBank/DDBJ whole genome shotgun (WGS) entry which is preliminary data.</text>
</comment>
<evidence type="ECO:0000256" key="1">
    <source>
        <dbReference type="ARBA" id="ARBA00023125"/>
    </source>
</evidence>
<dbReference type="RefSeq" id="WP_004370348.1">
    <property type="nucleotide sequence ID" value="NZ_GL833119.1"/>
</dbReference>
<evidence type="ECO:0000313" key="4">
    <source>
        <dbReference type="EMBL" id="EFZ36066.1"/>
    </source>
</evidence>
<name>E7RS65_9BACT</name>
<sequence length="197" mass="22533">MKDRELTERKILDAVGSIIASDGFESVGINVVAQRAGVSKMLIYRYFGGLNGLLSKYLLQKDFWVNTNMNIEKSSDISGSLKQLFREQIRQLRNDIILQRLHRWELSTENQAIRLLREKREQNGNELIRSVSELTHSSSAEIASLASIISAAISYLVLMENQNPVYNGIDLHNDRGWEQIVGGIDLIIDLWIKYIRQ</sequence>
<keyword evidence="1 2" id="KW-0238">DNA-binding</keyword>
<reference evidence="4" key="1">
    <citation type="submission" date="2011-01" db="EMBL/GenBank/DDBJ databases">
        <authorList>
            <person name="Muzny D."/>
            <person name="Qin X."/>
            <person name="Buhay C."/>
            <person name="Dugan-Rocha S."/>
            <person name="Ding Y."/>
            <person name="Chen G."/>
            <person name="Hawes A."/>
            <person name="Holder M."/>
            <person name="Jhangiani S."/>
            <person name="Johnson A."/>
            <person name="Khan Z."/>
            <person name="Li Z."/>
            <person name="Liu W."/>
            <person name="Liu X."/>
            <person name="Perez L."/>
            <person name="Shen H."/>
            <person name="Wang Q."/>
            <person name="Watt J."/>
            <person name="Xi L."/>
            <person name="Xin Y."/>
            <person name="Zhou J."/>
            <person name="Deng J."/>
            <person name="Jiang H."/>
            <person name="Liu Y."/>
            <person name="Qu J."/>
            <person name="Song X.-Z."/>
            <person name="Zhang L."/>
            <person name="Villasana D."/>
            <person name="Johnson A."/>
            <person name="Liu J."/>
            <person name="Liyanage D."/>
            <person name="Lorensuhewa L."/>
            <person name="Robinson T."/>
            <person name="Song A."/>
            <person name="Song B.-B."/>
            <person name="Dinh H."/>
            <person name="Thornton R."/>
            <person name="Coyle M."/>
            <person name="Francisco L."/>
            <person name="Jackson L."/>
            <person name="Javaid M."/>
            <person name="Korchina V."/>
            <person name="Kovar C."/>
            <person name="Mata R."/>
            <person name="Mathew T."/>
            <person name="Ngo R."/>
            <person name="Nguyen L."/>
            <person name="Nguyen N."/>
            <person name="Okwuonu G."/>
            <person name="Ongeri F."/>
            <person name="Pham C."/>
            <person name="Simmons D."/>
            <person name="Wilczek-Boney K."/>
            <person name="Hale W."/>
            <person name="Jakkamsetti A."/>
            <person name="Pham P."/>
            <person name="Ruth R."/>
            <person name="San Lucas F."/>
            <person name="Warren J."/>
            <person name="Zhang J."/>
            <person name="Zhao Z."/>
            <person name="Zhou C."/>
            <person name="Zhu D."/>
            <person name="Lee S."/>
            <person name="Bess C."/>
            <person name="Blankenburg K."/>
            <person name="Forbes L."/>
            <person name="Fu Q."/>
            <person name="Gubbala S."/>
            <person name="Hirani K."/>
            <person name="Jayaseelan J.C."/>
            <person name="Lara F."/>
            <person name="Munidasa M."/>
            <person name="Palculict T."/>
            <person name="Patil S."/>
            <person name="Pu L.-L."/>
            <person name="Saada N."/>
            <person name="Tang L."/>
            <person name="Weissenberger G."/>
            <person name="Zhu Y."/>
            <person name="Hemphill L."/>
            <person name="Shang Y."/>
            <person name="Youmans B."/>
            <person name="Ayvaz T."/>
            <person name="Ross M."/>
            <person name="Santibanez J."/>
            <person name="Aqrawi P."/>
            <person name="Gross S."/>
            <person name="Joshi V."/>
            <person name="Fowler G."/>
            <person name="Nazareth L."/>
            <person name="Reid J."/>
            <person name="Worley K."/>
            <person name="Petrosino J."/>
            <person name="Highlander S."/>
            <person name="Gibbs R."/>
        </authorList>
    </citation>
    <scope>NUCLEOTIDE SEQUENCE [LARGE SCALE GENOMIC DNA]</scope>
    <source>
        <strain evidence="4">ATCC 33269</strain>
    </source>
</reference>
<proteinExistence type="predicted"/>
<gene>
    <name evidence="4" type="ORF">HMPREF0663_12133</name>
</gene>
<feature type="domain" description="HTH tetR-type" evidence="3">
    <location>
        <begin position="5"/>
        <end position="65"/>
    </location>
</feature>
<dbReference type="Gene3D" id="1.10.357.10">
    <property type="entry name" value="Tetracycline Repressor, domain 2"/>
    <property type="match status" value="1"/>
</dbReference>
<evidence type="ECO:0000259" key="3">
    <source>
        <dbReference type="PROSITE" id="PS50977"/>
    </source>
</evidence>
<dbReference type="Proteomes" id="UP000005580">
    <property type="component" value="Unassembled WGS sequence"/>
</dbReference>
<accession>E7RS65</accession>
<keyword evidence="5" id="KW-1185">Reference proteome</keyword>
<dbReference type="InterPro" id="IPR001647">
    <property type="entry name" value="HTH_TetR"/>
</dbReference>
<dbReference type="PRINTS" id="PR00455">
    <property type="entry name" value="HTHTETR"/>
</dbReference>
<dbReference type="HOGENOM" id="CLU_091688_2_0_10"/>
<dbReference type="STRING" id="28134.SAMN05444288_1034"/>
<evidence type="ECO:0000313" key="5">
    <source>
        <dbReference type="Proteomes" id="UP000005580"/>
    </source>
</evidence>
<organism evidence="4 5">
    <name type="scientific">Hoylesella oralis ATCC 33269</name>
    <dbReference type="NCBI Taxonomy" id="873533"/>
    <lineage>
        <taxon>Bacteria</taxon>
        <taxon>Pseudomonadati</taxon>
        <taxon>Bacteroidota</taxon>
        <taxon>Bacteroidia</taxon>
        <taxon>Bacteroidales</taxon>
        <taxon>Prevotellaceae</taxon>
        <taxon>Hoylesella</taxon>
    </lineage>
</organism>
<evidence type="ECO:0000256" key="2">
    <source>
        <dbReference type="PROSITE-ProRule" id="PRU00335"/>
    </source>
</evidence>
<dbReference type="AlphaFoldDB" id="E7RS65"/>
<protein>
    <submittedName>
        <fullName evidence="4">Transcriptional regulator, TetR family</fullName>
    </submittedName>
</protein>
<dbReference type="InterPro" id="IPR009057">
    <property type="entry name" value="Homeodomain-like_sf"/>
</dbReference>
<dbReference type="eggNOG" id="COG1309">
    <property type="taxonomic scope" value="Bacteria"/>
</dbReference>
<dbReference type="GO" id="GO:0003677">
    <property type="term" value="F:DNA binding"/>
    <property type="evidence" value="ECO:0007669"/>
    <property type="project" value="UniProtKB-UniRule"/>
</dbReference>
<dbReference type="SUPFAM" id="SSF46689">
    <property type="entry name" value="Homeodomain-like"/>
    <property type="match status" value="1"/>
</dbReference>